<accession>A0A0K2SXP7</accession>
<protein>
    <submittedName>
        <fullName evidence="1">Uncharacterized protein</fullName>
    </submittedName>
</protein>
<evidence type="ECO:0000313" key="1">
    <source>
        <dbReference type="EMBL" id="CDW18514.1"/>
    </source>
</evidence>
<feature type="non-terminal residue" evidence="1">
    <location>
        <position position="1"/>
    </location>
</feature>
<proteinExistence type="predicted"/>
<sequence length="48" mass="5587">SILTNICDDDDSFVELFRHISNRNSMLLVSCIIKTIERFLKIKLQVFG</sequence>
<dbReference type="AlphaFoldDB" id="A0A0K2SXP7"/>
<name>A0A0K2SXP7_LEPSM</name>
<organism evidence="1">
    <name type="scientific">Lepeophtheirus salmonis</name>
    <name type="common">Salmon louse</name>
    <name type="synonym">Caligus salmonis</name>
    <dbReference type="NCBI Taxonomy" id="72036"/>
    <lineage>
        <taxon>Eukaryota</taxon>
        <taxon>Metazoa</taxon>
        <taxon>Ecdysozoa</taxon>
        <taxon>Arthropoda</taxon>
        <taxon>Crustacea</taxon>
        <taxon>Multicrustacea</taxon>
        <taxon>Hexanauplia</taxon>
        <taxon>Copepoda</taxon>
        <taxon>Siphonostomatoida</taxon>
        <taxon>Caligidae</taxon>
        <taxon>Lepeophtheirus</taxon>
    </lineage>
</organism>
<reference evidence="1" key="1">
    <citation type="submission" date="2014-05" db="EMBL/GenBank/DDBJ databases">
        <authorList>
            <person name="Chronopoulou M."/>
        </authorList>
    </citation>
    <scope>NUCLEOTIDE SEQUENCE</scope>
    <source>
        <tissue evidence="1">Whole organism</tissue>
    </source>
</reference>
<dbReference type="EMBL" id="HACA01001153">
    <property type="protein sequence ID" value="CDW18514.1"/>
    <property type="molecule type" value="Transcribed_RNA"/>
</dbReference>